<keyword evidence="2" id="KW-1185">Reference proteome</keyword>
<gene>
    <name evidence="1" type="primary">YGR125W</name>
    <name evidence="1" type="ORF">SPIL2461_LOCUS4287</name>
</gene>
<comment type="caution">
    <text evidence="1">The sequence shown here is derived from an EMBL/GenBank/DDBJ whole genome shotgun (WGS) entry which is preliminary data.</text>
</comment>
<reference evidence="1" key="1">
    <citation type="submission" date="2021-02" db="EMBL/GenBank/DDBJ databases">
        <authorList>
            <person name="Dougan E. K."/>
            <person name="Rhodes N."/>
            <person name="Thang M."/>
            <person name="Chan C."/>
        </authorList>
    </citation>
    <scope>NUCLEOTIDE SEQUENCE</scope>
</reference>
<dbReference type="EMBL" id="CAJNIZ010005559">
    <property type="protein sequence ID" value="CAE7242643.1"/>
    <property type="molecule type" value="Genomic_DNA"/>
</dbReference>
<organism evidence="1 2">
    <name type="scientific">Symbiodinium pilosum</name>
    <name type="common">Dinoflagellate</name>
    <dbReference type="NCBI Taxonomy" id="2952"/>
    <lineage>
        <taxon>Eukaryota</taxon>
        <taxon>Sar</taxon>
        <taxon>Alveolata</taxon>
        <taxon>Dinophyceae</taxon>
        <taxon>Suessiales</taxon>
        <taxon>Symbiodiniaceae</taxon>
        <taxon>Symbiodinium</taxon>
    </lineage>
</organism>
<evidence type="ECO:0000313" key="1">
    <source>
        <dbReference type="EMBL" id="CAE7242643.1"/>
    </source>
</evidence>
<dbReference type="Proteomes" id="UP000649617">
    <property type="component" value="Unassembled WGS sequence"/>
</dbReference>
<protein>
    <submittedName>
        <fullName evidence="1">YGR125W protein</fullName>
    </submittedName>
</protein>
<dbReference type="AlphaFoldDB" id="A0A812LFJ3"/>
<proteinExistence type="predicted"/>
<name>A0A812LFJ3_SYMPI</name>
<accession>A0A812LFJ3</accession>
<sequence length="142" mass="15440">MGARAASNFRQRFRVHFRQSRLAAGGPTRSVKLRCSSNTGAGIHLQAILRAKPFKRRVLLFVIGDLLQKKAAPAGPVVAVLAGHTHEDASAFLQPAESCEPWGRSWTVRSEGGREKAQEGVGALQYTTHTAAEGAYRILTIY</sequence>
<evidence type="ECO:0000313" key="2">
    <source>
        <dbReference type="Proteomes" id="UP000649617"/>
    </source>
</evidence>